<organism evidence="3">
    <name type="scientific">uncultured Caudovirales phage</name>
    <dbReference type="NCBI Taxonomy" id="2100421"/>
    <lineage>
        <taxon>Viruses</taxon>
        <taxon>Duplodnaviria</taxon>
        <taxon>Heunggongvirae</taxon>
        <taxon>Uroviricota</taxon>
        <taxon>Caudoviricetes</taxon>
        <taxon>Peduoviridae</taxon>
        <taxon>Maltschvirus</taxon>
        <taxon>Maltschvirus maltsch</taxon>
    </lineage>
</organism>
<evidence type="ECO:0000313" key="4">
    <source>
        <dbReference type="EMBL" id="CAB4215275.1"/>
    </source>
</evidence>
<evidence type="ECO:0000313" key="2">
    <source>
        <dbReference type="EMBL" id="CAB4183887.1"/>
    </source>
</evidence>
<accession>A0A6J5S3E9</accession>
<name>A0A6J5S3E9_9CAUD</name>
<sequence length="66" mass="7989">MSNSDEQYRHQCEVRYMLKYRHDNGLAAIRRLLSNPGYKKRLDKLHEDMADQWRKGNRGIIKGQWL</sequence>
<evidence type="ECO:0000313" key="1">
    <source>
        <dbReference type="EMBL" id="CAB4178944.1"/>
    </source>
</evidence>
<dbReference type="EMBL" id="LR797424">
    <property type="protein sequence ID" value="CAB4215275.1"/>
    <property type="molecule type" value="Genomic_DNA"/>
</dbReference>
<evidence type="ECO:0000313" key="3">
    <source>
        <dbReference type="EMBL" id="CAB4202492.1"/>
    </source>
</evidence>
<dbReference type="EMBL" id="LR797318">
    <property type="protein sequence ID" value="CAB4202492.1"/>
    <property type="molecule type" value="Genomic_DNA"/>
</dbReference>
<proteinExistence type="predicted"/>
<dbReference type="EMBL" id="LR796978">
    <property type="protein sequence ID" value="CAB4178944.1"/>
    <property type="molecule type" value="Genomic_DNA"/>
</dbReference>
<gene>
    <name evidence="1" type="ORF">UFOVP1022_23</name>
    <name evidence="2" type="ORF">UFOVP1110_18</name>
    <name evidence="3" type="ORF">UFOVP1378_20</name>
    <name evidence="4" type="ORF">UFOVP1474_9</name>
    <name evidence="5" type="ORF">UFOVP1561_4</name>
</gene>
<protein>
    <submittedName>
        <fullName evidence="3">Uncharacterized protein</fullName>
    </submittedName>
</protein>
<reference evidence="3" key="1">
    <citation type="submission" date="2020-05" db="EMBL/GenBank/DDBJ databases">
        <authorList>
            <person name="Chiriac C."/>
            <person name="Salcher M."/>
            <person name="Ghai R."/>
            <person name="Kavagutti S V."/>
        </authorList>
    </citation>
    <scope>NUCLEOTIDE SEQUENCE</scope>
</reference>
<dbReference type="EMBL" id="LR797052">
    <property type="protein sequence ID" value="CAB4183887.1"/>
    <property type="molecule type" value="Genomic_DNA"/>
</dbReference>
<dbReference type="EMBL" id="LR798406">
    <property type="protein sequence ID" value="CAB5229693.1"/>
    <property type="molecule type" value="Genomic_DNA"/>
</dbReference>
<evidence type="ECO:0000313" key="5">
    <source>
        <dbReference type="EMBL" id="CAB5229693.1"/>
    </source>
</evidence>